<evidence type="ECO:0000256" key="1">
    <source>
        <dbReference type="SAM" id="SignalP"/>
    </source>
</evidence>
<evidence type="ECO:0000313" key="3">
    <source>
        <dbReference type="Proteomes" id="UP000050488"/>
    </source>
</evidence>
<keyword evidence="1" id="KW-0732">Signal</keyword>
<dbReference type="AlphaFoldDB" id="A0A0N8W0P1"/>
<evidence type="ECO:0008006" key="4">
    <source>
        <dbReference type="Google" id="ProtNLM"/>
    </source>
</evidence>
<name>A0A0N8W0P1_9CORY</name>
<dbReference type="EMBL" id="LKEV01000001">
    <property type="protein sequence ID" value="KQB87242.1"/>
    <property type="molecule type" value="Genomic_DNA"/>
</dbReference>
<gene>
    <name evidence="2" type="ORF">Clow_00296</name>
</gene>
<keyword evidence="3" id="KW-1185">Reference proteome</keyword>
<comment type="caution">
    <text evidence="2">The sequence shown here is derived from an EMBL/GenBank/DDBJ whole genome shotgun (WGS) entry which is preliminary data.</text>
</comment>
<reference evidence="2 3" key="1">
    <citation type="submission" date="2015-10" db="EMBL/GenBank/DDBJ databases">
        <title>Corynebacteirum lowii and Corynebacterium oculi species nova, derived from human clinical disease and and emended description of Corynebacterium mastiditis.</title>
        <authorList>
            <person name="Bernard K."/>
            <person name="Pacheco A.L."/>
            <person name="Mcdougall C."/>
            <person name="Burtx T."/>
            <person name="Weibe D."/>
            <person name="Tyler S."/>
            <person name="Olson A.B."/>
            <person name="Cnockaert M."/>
            <person name="Eguchi H."/>
            <person name="Kuwahara T."/>
            <person name="Nakayama-Imaohji H."/>
            <person name="Boudewijins M."/>
            <person name="Van Hoecke F."/>
            <person name="Bernier A.-M."/>
            <person name="Vandamme P."/>
        </authorList>
    </citation>
    <scope>NUCLEOTIDE SEQUENCE [LARGE SCALE GENOMIC DNA]</scope>
    <source>
        <strain evidence="2 3">NML 130206</strain>
    </source>
</reference>
<organism evidence="2 3">
    <name type="scientific">Corynebacterium lowii</name>
    <dbReference type="NCBI Taxonomy" id="1544413"/>
    <lineage>
        <taxon>Bacteria</taxon>
        <taxon>Bacillati</taxon>
        <taxon>Actinomycetota</taxon>
        <taxon>Actinomycetes</taxon>
        <taxon>Mycobacteriales</taxon>
        <taxon>Corynebacteriaceae</taxon>
        <taxon>Corynebacterium</taxon>
    </lineage>
</organism>
<protein>
    <recommendedName>
        <fullName evidence="4">Ricin-type beta-trefoil lectin domain protein</fullName>
    </recommendedName>
</protein>
<dbReference type="STRING" id="1544413.Clow_00296"/>
<sequence>MIVTKRISTAMLMAASGLALLSPSALASAGYQGEDSNGCQAYVDGNNAWTDCDPASTDGQLATKAVCTSGEEKESAWSFVGAGSRVTRVALVTCDSGVLNAETIRL</sequence>
<evidence type="ECO:0000313" key="2">
    <source>
        <dbReference type="EMBL" id="KQB87242.1"/>
    </source>
</evidence>
<feature type="chain" id="PRO_5006033619" description="Ricin-type beta-trefoil lectin domain protein" evidence="1">
    <location>
        <begin position="28"/>
        <end position="106"/>
    </location>
</feature>
<dbReference type="PATRIC" id="fig|1544413.3.peg.298"/>
<dbReference type="Proteomes" id="UP000050488">
    <property type="component" value="Unassembled WGS sequence"/>
</dbReference>
<proteinExistence type="predicted"/>
<feature type="signal peptide" evidence="1">
    <location>
        <begin position="1"/>
        <end position="27"/>
    </location>
</feature>
<accession>A0A0N8W0P1</accession>